<protein>
    <recommendedName>
        <fullName evidence="3">Intracellular proteinase inhibitor</fullName>
    </recommendedName>
</protein>
<reference evidence="1 2" key="1">
    <citation type="journal article" date="2018" name="Syst. Appl. Microbiol.">
        <title>Abditibacterium utsteinense sp. nov., the first cultivated member of candidate phylum FBP, isolated from ice-free Antarctic soil samples.</title>
        <authorList>
            <person name="Tahon G."/>
            <person name="Tytgat B."/>
            <person name="Lebbe L."/>
            <person name="Carlier A."/>
            <person name="Willems A."/>
        </authorList>
    </citation>
    <scope>NUCLEOTIDE SEQUENCE [LARGE SCALE GENOMIC DNA]</scope>
    <source>
        <strain evidence="1 2">LMG 29911</strain>
    </source>
</reference>
<keyword evidence="2" id="KW-1185">Reference proteome</keyword>
<accession>A0A2S8SRF6</accession>
<name>A0A2S8SRF6_9BACT</name>
<evidence type="ECO:0008006" key="3">
    <source>
        <dbReference type="Google" id="ProtNLM"/>
    </source>
</evidence>
<sequence length="198" mass="21988">MQKPLHTLFFALILCSACFSQTQPRQRPALVPSTPANSNSIDPLIETREGANLTATMDKEAYPGTEPIKLTIALKNTGTKPFGLLRLDVEWFYVIEVTGPDGKKLPFKKPRRSVYAAFSIQNPSPLDMRDVRPGETQKAVVWLSNLFDMSIPGSYTVTTSTTFRMGKEKSPDQVFVDIKSEPVTVKVTSAPPLSQWLN</sequence>
<dbReference type="Proteomes" id="UP000237684">
    <property type="component" value="Unassembled WGS sequence"/>
</dbReference>
<organism evidence="1 2">
    <name type="scientific">Abditibacterium utsteinense</name>
    <dbReference type="NCBI Taxonomy" id="1960156"/>
    <lineage>
        <taxon>Bacteria</taxon>
        <taxon>Pseudomonadati</taxon>
        <taxon>Abditibacteriota</taxon>
        <taxon>Abditibacteriia</taxon>
        <taxon>Abditibacteriales</taxon>
        <taxon>Abditibacteriaceae</taxon>
        <taxon>Abditibacterium</taxon>
    </lineage>
</organism>
<evidence type="ECO:0000313" key="2">
    <source>
        <dbReference type="Proteomes" id="UP000237684"/>
    </source>
</evidence>
<gene>
    <name evidence="1" type="ORF">B1R32_11246</name>
</gene>
<evidence type="ECO:0000313" key="1">
    <source>
        <dbReference type="EMBL" id="PQV63391.1"/>
    </source>
</evidence>
<proteinExistence type="predicted"/>
<dbReference type="AlphaFoldDB" id="A0A2S8SRF6"/>
<dbReference type="EMBL" id="NIGF01000012">
    <property type="protein sequence ID" value="PQV63391.1"/>
    <property type="molecule type" value="Genomic_DNA"/>
</dbReference>
<comment type="caution">
    <text evidence="1">The sequence shown here is derived from an EMBL/GenBank/DDBJ whole genome shotgun (WGS) entry which is preliminary data.</text>
</comment>
<dbReference type="InParanoid" id="A0A2S8SRF6"/>
<dbReference type="Gene3D" id="2.60.40.2970">
    <property type="match status" value="1"/>
</dbReference>
<dbReference type="RefSeq" id="WP_106380469.1">
    <property type="nucleotide sequence ID" value="NZ_NIGF01000012.1"/>
</dbReference>